<evidence type="ECO:0000259" key="5">
    <source>
        <dbReference type="PROSITE" id="PS50937"/>
    </source>
</evidence>
<dbReference type="Pfam" id="PF13411">
    <property type="entry name" value="MerR_1"/>
    <property type="match status" value="1"/>
</dbReference>
<keyword evidence="4" id="KW-0804">Transcription</keyword>
<evidence type="ECO:0000256" key="1">
    <source>
        <dbReference type="ARBA" id="ARBA00022491"/>
    </source>
</evidence>
<dbReference type="PROSITE" id="PS00552">
    <property type="entry name" value="HTH_MERR_1"/>
    <property type="match status" value="1"/>
</dbReference>
<dbReference type="SUPFAM" id="SSF52540">
    <property type="entry name" value="P-loop containing nucleoside triphosphate hydrolases"/>
    <property type="match status" value="1"/>
</dbReference>
<evidence type="ECO:0000313" key="6">
    <source>
        <dbReference type="EMBL" id="MCM2401395.1"/>
    </source>
</evidence>
<sequence>MRSHASFLNSAEAARRLGISPKALRLYERHGLITPDRTAAGWRTYGPDEIKRAGAVVALRSLGVSLAEAATILNGDGTVLDRVLAARQAALEKQASTLAATVARVHYARSELAHGRMPSLAELNDVPPPAPPWLSVDLPWPWNGERFDLFDIGAVNYVVGPLGSGKTRLAHAIAKSLDGAKFVGLDRAVGGYAQARMDADGGLRRRVDAVLENLAAEGVPQTVALVALVAAFEDREPGAVVIDMVEQDLNRRSQLALRGLLRRRKADAPPLFLLTRSNVILELATITPSETVIFCPANHSLPMQVVPRPGAPGYEALATCLAPPEVRARTEGMIAWMPGASQPGASVTGAAG</sequence>
<protein>
    <submittedName>
        <fullName evidence="6">MerR family transcriptional regulator</fullName>
    </submittedName>
</protein>
<dbReference type="PANTHER" id="PTHR30204">
    <property type="entry name" value="REDOX-CYCLING DRUG-SENSING TRANSCRIPTIONAL ACTIVATOR SOXR"/>
    <property type="match status" value="1"/>
</dbReference>
<evidence type="ECO:0000256" key="3">
    <source>
        <dbReference type="ARBA" id="ARBA00023125"/>
    </source>
</evidence>
<evidence type="ECO:0000256" key="4">
    <source>
        <dbReference type="ARBA" id="ARBA00023163"/>
    </source>
</evidence>
<keyword evidence="7" id="KW-1185">Reference proteome</keyword>
<dbReference type="SMART" id="SM00422">
    <property type="entry name" value="HTH_MERR"/>
    <property type="match status" value="1"/>
</dbReference>
<name>A0ABT0VA22_9HYPH</name>
<keyword evidence="3" id="KW-0238">DNA-binding</keyword>
<keyword evidence="1" id="KW-0678">Repressor</keyword>
<dbReference type="Gene3D" id="3.40.50.300">
    <property type="entry name" value="P-loop containing nucleotide triphosphate hydrolases"/>
    <property type="match status" value="1"/>
</dbReference>
<keyword evidence="2" id="KW-0805">Transcription regulation</keyword>
<proteinExistence type="predicted"/>
<dbReference type="CDD" id="cd00592">
    <property type="entry name" value="HTH_MerR-like"/>
    <property type="match status" value="1"/>
</dbReference>
<dbReference type="EMBL" id="JAMQAY010000003">
    <property type="protein sequence ID" value="MCM2401395.1"/>
    <property type="molecule type" value="Genomic_DNA"/>
</dbReference>
<feature type="domain" description="HTH merR-type" evidence="5">
    <location>
        <begin position="12"/>
        <end position="75"/>
    </location>
</feature>
<dbReference type="InterPro" id="IPR027417">
    <property type="entry name" value="P-loop_NTPase"/>
</dbReference>
<evidence type="ECO:0000256" key="2">
    <source>
        <dbReference type="ARBA" id="ARBA00023015"/>
    </source>
</evidence>
<dbReference type="Gene3D" id="1.10.1660.10">
    <property type="match status" value="1"/>
</dbReference>
<evidence type="ECO:0000313" key="7">
    <source>
        <dbReference type="Proteomes" id="UP001155079"/>
    </source>
</evidence>
<accession>A0ABT0VA22</accession>
<dbReference type="RefSeq" id="WP_250944871.1">
    <property type="nucleotide sequence ID" value="NZ_JAMQAY010000003.1"/>
</dbReference>
<gene>
    <name evidence="6" type="ORF">NBH20_09520</name>
</gene>
<organism evidence="6 7">
    <name type="scientific">Ciceribacter sichuanensis</name>
    <dbReference type="NCBI Taxonomy" id="2949647"/>
    <lineage>
        <taxon>Bacteria</taxon>
        <taxon>Pseudomonadati</taxon>
        <taxon>Pseudomonadota</taxon>
        <taxon>Alphaproteobacteria</taxon>
        <taxon>Hyphomicrobiales</taxon>
        <taxon>Rhizobiaceae</taxon>
        <taxon>Ciceribacter</taxon>
    </lineage>
</organism>
<reference evidence="6 7" key="1">
    <citation type="submission" date="2022-06" db="EMBL/GenBank/DDBJ databases">
        <authorList>
            <person name="Sun Q."/>
        </authorList>
    </citation>
    <scope>NUCLEOTIDE SEQUENCE [LARGE SCALE GENOMIC DNA]</scope>
    <source>
        <strain evidence="6 7">S153</strain>
    </source>
</reference>
<dbReference type="PROSITE" id="PS50937">
    <property type="entry name" value="HTH_MERR_2"/>
    <property type="match status" value="1"/>
</dbReference>
<dbReference type="Proteomes" id="UP001155079">
    <property type="component" value="Unassembled WGS sequence"/>
</dbReference>
<comment type="caution">
    <text evidence="6">The sequence shown here is derived from an EMBL/GenBank/DDBJ whole genome shotgun (WGS) entry which is preliminary data.</text>
</comment>
<dbReference type="PANTHER" id="PTHR30204:SF69">
    <property type="entry name" value="MERR-FAMILY TRANSCRIPTIONAL REGULATOR"/>
    <property type="match status" value="1"/>
</dbReference>
<dbReference type="SUPFAM" id="SSF46955">
    <property type="entry name" value="Putative DNA-binding domain"/>
    <property type="match status" value="1"/>
</dbReference>
<dbReference type="InterPro" id="IPR047057">
    <property type="entry name" value="MerR_fam"/>
</dbReference>
<dbReference type="InterPro" id="IPR000551">
    <property type="entry name" value="MerR-type_HTH_dom"/>
</dbReference>
<dbReference type="InterPro" id="IPR009061">
    <property type="entry name" value="DNA-bd_dom_put_sf"/>
</dbReference>